<dbReference type="Gene3D" id="3.40.50.2000">
    <property type="entry name" value="Glycogen Phosphorylase B"/>
    <property type="match status" value="1"/>
</dbReference>
<dbReference type="PANTHER" id="PTHR43025">
    <property type="entry name" value="MONOGALACTOSYLDIACYLGLYCEROL SYNTHASE"/>
    <property type="match status" value="1"/>
</dbReference>
<dbReference type="RefSeq" id="WP_226370752.1">
    <property type="nucleotide sequence ID" value="NZ_JAGIKX010000003.1"/>
</dbReference>
<reference evidence="5 6" key="1">
    <citation type="submission" date="2021-03" db="EMBL/GenBank/DDBJ databases">
        <title>Genomic Encyclopedia of Type Strains, Phase IV (KMG-IV): sequencing the most valuable type-strain genomes for metagenomic binning, comparative biology and taxonomic classification.</title>
        <authorList>
            <person name="Goeker M."/>
        </authorList>
    </citation>
    <scope>NUCLEOTIDE SEQUENCE [LARGE SCALE GENOMIC DNA]</scope>
    <source>
        <strain evidence="5 6">DSM 25790</strain>
    </source>
</reference>
<keyword evidence="6" id="KW-1185">Reference proteome</keyword>
<evidence type="ECO:0000256" key="3">
    <source>
        <dbReference type="ARBA" id="ARBA00022679"/>
    </source>
</evidence>
<sequence>MGQIQRKALFLPFMQIPSGHHHVADTLMAELRRCNMELSCNKVDLLSYSYGWMEKLISSIYLTWIKKLPSTYNWLYYQAAYKKTSQHNRNFLYEMLFIYFFKQLVKEKKPNILFCTHALPSHIASVLKQKKQLDSIVVNIYTDFFVNRVWGLEGVDFHFVPSIQVKEYLLKKGIQGSNIFVTGIPVNSVFLEQGAQRRHHPKPSILVTGGNLGIGTMEKYLTNTSGSVHFYVLCGKNQTLYRRLSNQHNSHITPFPYLSCRKKMNDLYDRVDAVLTKPGGVTISECLIKRKPIFVCNPLPGQEKINVEQLKQLGVIMPVNVEEQSFEQKIIQFFNDRQQQTIYQQKMEEYHQNLECQSLSKIIEGLLERIH</sequence>
<feature type="domain" description="Diacylglycerol glucosyltransferase N-terminal" evidence="4">
    <location>
        <begin position="20"/>
        <end position="186"/>
    </location>
</feature>
<evidence type="ECO:0000313" key="6">
    <source>
        <dbReference type="Proteomes" id="UP001519294"/>
    </source>
</evidence>
<organism evidence="5 6">
    <name type="scientific">Virgibacillus alimentarius</name>
    <dbReference type="NCBI Taxonomy" id="698769"/>
    <lineage>
        <taxon>Bacteria</taxon>
        <taxon>Bacillati</taxon>
        <taxon>Bacillota</taxon>
        <taxon>Bacilli</taxon>
        <taxon>Bacillales</taxon>
        <taxon>Bacillaceae</taxon>
        <taxon>Virgibacillus</taxon>
    </lineage>
</organism>
<dbReference type="SUPFAM" id="SSF53756">
    <property type="entry name" value="UDP-Glycosyltransferase/glycogen phosphorylase"/>
    <property type="match status" value="1"/>
</dbReference>
<dbReference type="GO" id="GO:0016740">
    <property type="term" value="F:transferase activity"/>
    <property type="evidence" value="ECO:0007669"/>
    <property type="project" value="UniProtKB-KW"/>
</dbReference>
<dbReference type="Pfam" id="PF06925">
    <property type="entry name" value="MGDG_synth"/>
    <property type="match status" value="1"/>
</dbReference>
<keyword evidence="3 5" id="KW-0808">Transferase</keyword>
<keyword evidence="2" id="KW-0328">Glycosyltransferase</keyword>
<evidence type="ECO:0000256" key="2">
    <source>
        <dbReference type="ARBA" id="ARBA00022676"/>
    </source>
</evidence>
<proteinExistence type="inferred from homology"/>
<protein>
    <submittedName>
        <fullName evidence="5">UDP-N-acetylglucosamine:LPS N-acetylglucosamine transferase</fullName>
    </submittedName>
</protein>
<gene>
    <name evidence="5" type="ORF">J2Z81_000752</name>
</gene>
<comment type="similarity">
    <text evidence="1">Belongs to the glycosyltransferase 28 family.</text>
</comment>
<name>A0ABS4S5Q1_9BACI</name>
<dbReference type="EMBL" id="JAGIKX010000003">
    <property type="protein sequence ID" value="MBP2256810.1"/>
    <property type="molecule type" value="Genomic_DNA"/>
</dbReference>
<evidence type="ECO:0000313" key="5">
    <source>
        <dbReference type="EMBL" id="MBP2256810.1"/>
    </source>
</evidence>
<evidence type="ECO:0000259" key="4">
    <source>
        <dbReference type="Pfam" id="PF06925"/>
    </source>
</evidence>
<dbReference type="InterPro" id="IPR009695">
    <property type="entry name" value="Diacylglyc_glucosyltr_N"/>
</dbReference>
<dbReference type="InterPro" id="IPR050519">
    <property type="entry name" value="Glycosyltransf_28_UgtP"/>
</dbReference>
<accession>A0ABS4S5Q1</accession>
<dbReference type="Proteomes" id="UP001519294">
    <property type="component" value="Unassembled WGS sequence"/>
</dbReference>
<comment type="caution">
    <text evidence="5">The sequence shown here is derived from an EMBL/GenBank/DDBJ whole genome shotgun (WGS) entry which is preliminary data.</text>
</comment>
<dbReference type="PANTHER" id="PTHR43025:SF3">
    <property type="entry name" value="MONOGALACTOSYLDIACYLGLYCEROL SYNTHASE 1, CHLOROPLASTIC"/>
    <property type="match status" value="1"/>
</dbReference>
<evidence type="ECO:0000256" key="1">
    <source>
        <dbReference type="ARBA" id="ARBA00006962"/>
    </source>
</evidence>